<comment type="subcellular location">
    <subcellularLocation>
        <location evidence="1">Membrane</location>
        <topology evidence="1">Multi-pass membrane protein</topology>
    </subcellularLocation>
</comment>
<proteinExistence type="predicted"/>
<dbReference type="RefSeq" id="WP_044635030.1">
    <property type="nucleotide sequence ID" value="NZ_CDNC01000049.1"/>
</dbReference>
<protein>
    <recommendedName>
        <fullName evidence="6">ABC-2 type transporter transmembrane domain-containing protein</fullName>
    </recommendedName>
</protein>
<dbReference type="Pfam" id="PF12698">
    <property type="entry name" value="ABC2_membrane_3"/>
    <property type="match status" value="1"/>
</dbReference>
<keyword evidence="4 5" id="KW-0472">Membrane</keyword>
<name>A0A0B7H1S9_TREPH</name>
<keyword evidence="3 5" id="KW-1133">Transmembrane helix</keyword>
<evidence type="ECO:0000256" key="1">
    <source>
        <dbReference type="ARBA" id="ARBA00004141"/>
    </source>
</evidence>
<feature type="transmembrane region" description="Helical" evidence="5">
    <location>
        <begin position="150"/>
        <end position="172"/>
    </location>
</feature>
<evidence type="ECO:0000313" key="7">
    <source>
        <dbReference type="EMBL" id="CEM63185.1"/>
    </source>
</evidence>
<evidence type="ECO:0000256" key="3">
    <source>
        <dbReference type="ARBA" id="ARBA00022989"/>
    </source>
</evidence>
<feature type="domain" description="ABC-2 type transporter transmembrane" evidence="6">
    <location>
        <begin position="21"/>
        <end position="337"/>
    </location>
</feature>
<reference evidence="8" key="1">
    <citation type="submission" date="2015-01" db="EMBL/GenBank/DDBJ databases">
        <authorList>
            <person name="Manzoor Shahid"/>
            <person name="Zubair Saima"/>
        </authorList>
    </citation>
    <scope>NUCLEOTIDE SEQUENCE [LARGE SCALE GENOMIC DNA]</scope>
    <source>
        <strain evidence="8">V1</strain>
    </source>
</reference>
<dbReference type="InterPro" id="IPR013525">
    <property type="entry name" value="ABC2_TM"/>
</dbReference>
<dbReference type="OrthoDB" id="9771731at2"/>
<evidence type="ECO:0000313" key="8">
    <source>
        <dbReference type="Proteomes" id="UP000042527"/>
    </source>
</evidence>
<gene>
    <name evidence="7" type="ORF">TPHV1_70048</name>
</gene>
<sequence>MSFLRQFKYTAISMIRSNDGLFWTILYPILLSSLFFAAVSNIINLSVNKINVGIEEKNPIINEIRFTGMFNIITMDSEKAQQALRNKTIEGFIENDGSLKVSSDGIAQTITKGVLDQLKQTKALNVPISPFDYGKEYVKSINEKQNSIMILFYSLLAMVATYGLFGALSIPAEMQANISKLGARISATPLKRFNAYLAGLIFFALFNFAANFLYIVFVVFVLKVPFIGDIKTTLALLGLANIFGVSLGLCIGSIPFGTENSKTLAGVFAMLFLGFLTGLMGADIKLILDEKIPILNRINPLGLLTDNFYNINILQEYNLVLPFCIVYSSFILLFLTVTFFNSRKVQYDSL</sequence>
<dbReference type="AlphaFoldDB" id="A0A0B7H1S9"/>
<feature type="transmembrane region" description="Helical" evidence="5">
    <location>
        <begin position="193"/>
        <end position="222"/>
    </location>
</feature>
<accession>A0A0B7H1S9</accession>
<dbReference type="Proteomes" id="UP000042527">
    <property type="component" value="Unassembled WGS sequence"/>
</dbReference>
<evidence type="ECO:0000256" key="4">
    <source>
        <dbReference type="ARBA" id="ARBA00023136"/>
    </source>
</evidence>
<evidence type="ECO:0000256" key="5">
    <source>
        <dbReference type="SAM" id="Phobius"/>
    </source>
</evidence>
<feature type="transmembrane region" description="Helical" evidence="5">
    <location>
        <begin position="263"/>
        <end position="282"/>
    </location>
</feature>
<dbReference type="GO" id="GO:0140359">
    <property type="term" value="F:ABC-type transporter activity"/>
    <property type="evidence" value="ECO:0007669"/>
    <property type="project" value="InterPro"/>
</dbReference>
<keyword evidence="8" id="KW-1185">Reference proteome</keyword>
<organism evidence="7 8">
    <name type="scientific">Treponema phagedenis</name>
    <dbReference type="NCBI Taxonomy" id="162"/>
    <lineage>
        <taxon>Bacteria</taxon>
        <taxon>Pseudomonadati</taxon>
        <taxon>Spirochaetota</taxon>
        <taxon>Spirochaetia</taxon>
        <taxon>Spirochaetales</taxon>
        <taxon>Treponemataceae</taxon>
        <taxon>Treponema</taxon>
    </lineage>
</organism>
<keyword evidence="2 5" id="KW-0812">Transmembrane</keyword>
<dbReference type="EMBL" id="CDNC01000049">
    <property type="protein sequence ID" value="CEM63185.1"/>
    <property type="molecule type" value="Genomic_DNA"/>
</dbReference>
<evidence type="ECO:0000256" key="2">
    <source>
        <dbReference type="ARBA" id="ARBA00022692"/>
    </source>
</evidence>
<feature type="transmembrane region" description="Helical" evidence="5">
    <location>
        <begin position="234"/>
        <end position="256"/>
    </location>
</feature>
<feature type="transmembrane region" description="Helical" evidence="5">
    <location>
        <begin position="319"/>
        <end position="340"/>
    </location>
</feature>
<feature type="transmembrane region" description="Helical" evidence="5">
    <location>
        <begin position="21"/>
        <end position="43"/>
    </location>
</feature>
<dbReference type="GO" id="GO:0016020">
    <property type="term" value="C:membrane"/>
    <property type="evidence" value="ECO:0007669"/>
    <property type="project" value="UniProtKB-SubCell"/>
</dbReference>
<evidence type="ECO:0000259" key="6">
    <source>
        <dbReference type="Pfam" id="PF12698"/>
    </source>
</evidence>